<keyword evidence="2" id="KW-0560">Oxidoreductase</keyword>
<dbReference type="Proteomes" id="UP001235874">
    <property type="component" value="Chromosome"/>
</dbReference>
<sequence>MNHVPVPVRLGVLGCADIAWRKLLPAAAAEPGLRTVAIAGRDPARTDRFAARFGCAAVNRYEALLERSDVEAVYLPLPIGLRHRWAGAALAAGKHVLAEKPMVGTEKQTADLVSQAAERGLTLMENTAFLLHGQHAAVRRAYAAGEIGELRAFSSVFGIPPLPNGDIRYRPDLGGGALLDVGFYPLRAARHFVGPDLRVVGADLRTGPSGVDVAGTVLLGGPNQVAVQVGFGFEHFYRSGYELWGSTGELRLERAFTPPPDHRPVLGLRQQDRRESRTLPAEDQFAALVRTFVAAVSGEHDLSGHHAEMLGHARLVDAIRRAAGQGEP</sequence>
<evidence type="ECO:0000256" key="2">
    <source>
        <dbReference type="ARBA" id="ARBA00023002"/>
    </source>
</evidence>
<dbReference type="InterPro" id="IPR055170">
    <property type="entry name" value="GFO_IDH_MocA-like_dom"/>
</dbReference>
<dbReference type="GO" id="GO:0016491">
    <property type="term" value="F:oxidoreductase activity"/>
    <property type="evidence" value="ECO:0007669"/>
    <property type="project" value="UniProtKB-KW"/>
</dbReference>
<feature type="domain" description="GFO/IDH/MocA-like oxidoreductase" evidence="4">
    <location>
        <begin position="136"/>
        <end position="250"/>
    </location>
</feature>
<dbReference type="EMBL" id="CP130472">
    <property type="protein sequence ID" value="WLS43368.1"/>
    <property type="molecule type" value="Genomic_DNA"/>
</dbReference>
<dbReference type="Pfam" id="PF22725">
    <property type="entry name" value="GFO_IDH_MocA_C3"/>
    <property type="match status" value="1"/>
</dbReference>
<evidence type="ECO:0000259" key="4">
    <source>
        <dbReference type="Pfam" id="PF22725"/>
    </source>
</evidence>
<protein>
    <submittedName>
        <fullName evidence="5">Gfo/Idh/MocA family oxidoreductase</fullName>
    </submittedName>
</protein>
<dbReference type="Pfam" id="PF01408">
    <property type="entry name" value="GFO_IDH_MocA"/>
    <property type="match status" value="1"/>
</dbReference>
<dbReference type="PANTHER" id="PTHR22604:SF105">
    <property type="entry name" value="TRANS-1,2-DIHYDROBENZENE-1,2-DIOL DEHYDROGENASE"/>
    <property type="match status" value="1"/>
</dbReference>
<dbReference type="InterPro" id="IPR036291">
    <property type="entry name" value="NAD(P)-bd_dom_sf"/>
</dbReference>
<evidence type="ECO:0000313" key="5">
    <source>
        <dbReference type="EMBL" id="WLS43368.1"/>
    </source>
</evidence>
<dbReference type="InterPro" id="IPR000683">
    <property type="entry name" value="Gfo/Idh/MocA-like_OxRdtase_N"/>
</dbReference>
<comment type="similarity">
    <text evidence="1">Belongs to the Gfo/Idh/MocA family.</text>
</comment>
<dbReference type="Gene3D" id="3.40.50.720">
    <property type="entry name" value="NAD(P)-binding Rossmann-like Domain"/>
    <property type="match status" value="1"/>
</dbReference>
<feature type="domain" description="Gfo/Idh/MocA-like oxidoreductase N-terminal" evidence="3">
    <location>
        <begin position="9"/>
        <end position="126"/>
    </location>
</feature>
<accession>A0AAJ6HQW6</accession>
<dbReference type="InterPro" id="IPR050984">
    <property type="entry name" value="Gfo/Idh/MocA_domain"/>
</dbReference>
<dbReference type="KEGG" id="mprn:Q3V37_18345"/>
<dbReference type="AlphaFoldDB" id="A0AAJ6HQW6"/>
<organism evidence="5 6">
    <name type="scientific">Micromonospora profundi</name>
    <dbReference type="NCBI Taxonomy" id="1420889"/>
    <lineage>
        <taxon>Bacteria</taxon>
        <taxon>Bacillati</taxon>
        <taxon>Actinomycetota</taxon>
        <taxon>Actinomycetes</taxon>
        <taxon>Micromonosporales</taxon>
        <taxon>Micromonosporaceae</taxon>
        <taxon>Micromonospora</taxon>
    </lineage>
</organism>
<dbReference type="RefSeq" id="WP_306270807.1">
    <property type="nucleotide sequence ID" value="NZ_CP130472.1"/>
</dbReference>
<evidence type="ECO:0000313" key="6">
    <source>
        <dbReference type="Proteomes" id="UP001235874"/>
    </source>
</evidence>
<dbReference type="GO" id="GO:0000166">
    <property type="term" value="F:nucleotide binding"/>
    <property type="evidence" value="ECO:0007669"/>
    <property type="project" value="InterPro"/>
</dbReference>
<evidence type="ECO:0000256" key="1">
    <source>
        <dbReference type="ARBA" id="ARBA00010928"/>
    </source>
</evidence>
<keyword evidence="6" id="KW-1185">Reference proteome</keyword>
<dbReference type="Gene3D" id="3.30.360.10">
    <property type="entry name" value="Dihydrodipicolinate Reductase, domain 2"/>
    <property type="match status" value="1"/>
</dbReference>
<name>A0AAJ6HQW6_9ACTN</name>
<proteinExistence type="inferred from homology"/>
<dbReference type="PANTHER" id="PTHR22604">
    <property type="entry name" value="OXIDOREDUCTASES"/>
    <property type="match status" value="1"/>
</dbReference>
<dbReference type="SUPFAM" id="SSF51735">
    <property type="entry name" value="NAD(P)-binding Rossmann-fold domains"/>
    <property type="match status" value="1"/>
</dbReference>
<dbReference type="SUPFAM" id="SSF55347">
    <property type="entry name" value="Glyceraldehyde-3-phosphate dehydrogenase-like, C-terminal domain"/>
    <property type="match status" value="1"/>
</dbReference>
<evidence type="ECO:0000259" key="3">
    <source>
        <dbReference type="Pfam" id="PF01408"/>
    </source>
</evidence>
<gene>
    <name evidence="5" type="ORF">Q3V37_18345</name>
</gene>
<reference evidence="5 6" key="1">
    <citation type="submission" date="2023-07" db="EMBL/GenBank/DDBJ databases">
        <title>Micromonospora profundi TRM 95458 converts glycerol to a new osmotic compound.</title>
        <authorList>
            <person name="Lu D."/>
        </authorList>
    </citation>
    <scope>NUCLEOTIDE SEQUENCE [LARGE SCALE GENOMIC DNA]</scope>
    <source>
        <strain evidence="5 6">TRM95458</strain>
    </source>
</reference>